<comment type="caution">
    <text evidence="4">The sequence shown here is derived from an EMBL/GenBank/DDBJ whole genome shotgun (WGS) entry which is preliminary data.</text>
</comment>
<keyword evidence="1" id="KW-0811">Translocation</keyword>
<evidence type="ECO:0000313" key="5">
    <source>
        <dbReference type="Proteomes" id="UP001206925"/>
    </source>
</evidence>
<keyword evidence="1" id="KW-0813">Transport</keyword>
<dbReference type="GO" id="GO:0015031">
    <property type="term" value="P:protein transport"/>
    <property type="evidence" value="ECO:0007669"/>
    <property type="project" value="UniProtKB-KW"/>
</dbReference>
<dbReference type="Proteomes" id="UP001206925">
    <property type="component" value="Unassembled WGS sequence"/>
</dbReference>
<dbReference type="InterPro" id="IPR050365">
    <property type="entry name" value="TIM50"/>
</dbReference>
<dbReference type="GO" id="GO:0005744">
    <property type="term" value="C:TIM23 mitochondrial import inner membrane translocase complex"/>
    <property type="evidence" value="ECO:0007669"/>
    <property type="project" value="UniProtKB-UniRule"/>
</dbReference>
<reference evidence="4" key="1">
    <citation type="submission" date="2022-06" db="EMBL/GenBank/DDBJ databases">
        <title>Uncovering the hologenomic basis of an extraordinary plant invasion.</title>
        <authorList>
            <person name="Bieker V.C."/>
            <person name="Martin M.D."/>
            <person name="Gilbert T."/>
            <person name="Hodgins K."/>
            <person name="Battlay P."/>
            <person name="Petersen B."/>
            <person name="Wilson J."/>
        </authorList>
    </citation>
    <scope>NUCLEOTIDE SEQUENCE</scope>
    <source>
        <strain evidence="4">AA19_3_7</strain>
        <tissue evidence="4">Leaf</tissue>
    </source>
</reference>
<protein>
    <recommendedName>
        <fullName evidence="1">Mitochondrial import inner membrane translocase subunit TIM50</fullName>
    </recommendedName>
</protein>
<dbReference type="InterPro" id="IPR004274">
    <property type="entry name" value="FCP1_dom"/>
</dbReference>
<comment type="similarity">
    <text evidence="1">Belongs to the TIM50 family.</text>
</comment>
<dbReference type="PANTHER" id="PTHR12210">
    <property type="entry name" value="DULLARD PROTEIN PHOSPHATASE"/>
    <property type="match status" value="1"/>
</dbReference>
<feature type="domain" description="FCP1 homology" evidence="3">
    <location>
        <begin position="1"/>
        <end position="95"/>
    </location>
</feature>
<keyword evidence="1" id="KW-0809">Transit peptide</keyword>
<gene>
    <name evidence="4" type="ORF">M8C21_028008</name>
</gene>
<feature type="compositionally biased region" description="Polar residues" evidence="2">
    <location>
        <begin position="187"/>
        <end position="209"/>
    </location>
</feature>
<accession>A0AAD5G7T4</accession>
<feature type="compositionally biased region" description="Low complexity" evidence="2">
    <location>
        <begin position="211"/>
        <end position="231"/>
    </location>
</feature>
<feature type="non-terminal residue" evidence="4">
    <location>
        <position position="239"/>
    </location>
</feature>
<dbReference type="Gene3D" id="3.40.50.1000">
    <property type="entry name" value="HAD superfamily/HAD-like"/>
    <property type="match status" value="1"/>
</dbReference>
<keyword evidence="1" id="KW-0653">Protein transport</keyword>
<feature type="compositionally biased region" description="Basic and acidic residues" evidence="2">
    <location>
        <begin position="146"/>
        <end position="156"/>
    </location>
</feature>
<comment type="subcellular location">
    <subcellularLocation>
        <location evidence="1">Mitochondrion inner membrane</location>
        <topology evidence="1">Single-pass membrane protein</topology>
    </subcellularLocation>
</comment>
<name>A0AAD5G7T4_AMBAR</name>
<comment type="function">
    <text evidence="1">Essential component of the TIM23 complex, a complex that mediates the translocation of transit peptide-containing proteins across the mitochondrial inner membrane.</text>
</comment>
<dbReference type="EMBL" id="JAMZMK010010262">
    <property type="protein sequence ID" value="KAI7732295.1"/>
    <property type="molecule type" value="Genomic_DNA"/>
</dbReference>
<sequence>DRSHCTDTGFGTVENDSKPLLVKDLRKLWEKYDPDLPWDIGEYDESNTLLIENTSHRALLNPLNTGIFPLPYRYWNTEDNSLGPEGDLRVYLERLAASENVQKFVSENPFGQRPIREKNLSWKYYQNVIQSFSFRSKGRSNGSGDARYKKASDSKPETTTALAAPTSAEPKAESTTVSAAPTLLEPETNTTISDAQTSLETETDTTVLDAQTALESETDTTTTTIPDAQTLMEPENDTT</sequence>
<evidence type="ECO:0000256" key="1">
    <source>
        <dbReference type="RuleBase" id="RU365079"/>
    </source>
</evidence>
<proteinExistence type="inferred from homology"/>
<evidence type="ECO:0000256" key="2">
    <source>
        <dbReference type="SAM" id="MobiDB-lite"/>
    </source>
</evidence>
<dbReference type="AlphaFoldDB" id="A0AAD5G7T4"/>
<organism evidence="4 5">
    <name type="scientific">Ambrosia artemisiifolia</name>
    <name type="common">Common ragweed</name>
    <dbReference type="NCBI Taxonomy" id="4212"/>
    <lineage>
        <taxon>Eukaryota</taxon>
        <taxon>Viridiplantae</taxon>
        <taxon>Streptophyta</taxon>
        <taxon>Embryophyta</taxon>
        <taxon>Tracheophyta</taxon>
        <taxon>Spermatophyta</taxon>
        <taxon>Magnoliopsida</taxon>
        <taxon>eudicotyledons</taxon>
        <taxon>Gunneridae</taxon>
        <taxon>Pentapetalae</taxon>
        <taxon>asterids</taxon>
        <taxon>campanulids</taxon>
        <taxon>Asterales</taxon>
        <taxon>Asteraceae</taxon>
        <taxon>Asteroideae</taxon>
        <taxon>Heliantheae alliance</taxon>
        <taxon>Heliantheae</taxon>
        <taxon>Ambrosia</taxon>
    </lineage>
</organism>
<feature type="non-terminal residue" evidence="4">
    <location>
        <position position="1"/>
    </location>
</feature>
<comment type="subunit">
    <text evidence="1">Component of the TIM23 complex.</text>
</comment>
<evidence type="ECO:0000313" key="4">
    <source>
        <dbReference type="EMBL" id="KAI7732295.1"/>
    </source>
</evidence>
<keyword evidence="1" id="KW-0496">Mitochondrion</keyword>
<feature type="region of interest" description="Disordered" evidence="2">
    <location>
        <begin position="136"/>
        <end position="239"/>
    </location>
</feature>
<dbReference type="PROSITE" id="PS50969">
    <property type="entry name" value="FCP1"/>
    <property type="match status" value="1"/>
</dbReference>
<keyword evidence="5" id="KW-1185">Reference proteome</keyword>
<evidence type="ECO:0000259" key="3">
    <source>
        <dbReference type="PROSITE" id="PS50969"/>
    </source>
</evidence>
<dbReference type="InterPro" id="IPR023214">
    <property type="entry name" value="HAD_sf"/>
</dbReference>